<dbReference type="Proteomes" id="UP001258017">
    <property type="component" value="Unassembled WGS sequence"/>
</dbReference>
<keyword evidence="1" id="KW-0175">Coiled coil</keyword>
<proteinExistence type="predicted"/>
<keyword evidence="3" id="KW-1185">Reference proteome</keyword>
<organism evidence="2 3">
    <name type="scientific">Odynerus spinipes</name>
    <dbReference type="NCBI Taxonomy" id="1348599"/>
    <lineage>
        <taxon>Eukaryota</taxon>
        <taxon>Metazoa</taxon>
        <taxon>Ecdysozoa</taxon>
        <taxon>Arthropoda</taxon>
        <taxon>Hexapoda</taxon>
        <taxon>Insecta</taxon>
        <taxon>Pterygota</taxon>
        <taxon>Neoptera</taxon>
        <taxon>Endopterygota</taxon>
        <taxon>Hymenoptera</taxon>
        <taxon>Apocrita</taxon>
        <taxon>Aculeata</taxon>
        <taxon>Vespoidea</taxon>
        <taxon>Vespidae</taxon>
        <taxon>Eumeninae</taxon>
        <taxon>Odynerus</taxon>
    </lineage>
</organism>
<dbReference type="AlphaFoldDB" id="A0AAD9RDA7"/>
<evidence type="ECO:0000256" key="1">
    <source>
        <dbReference type="SAM" id="Coils"/>
    </source>
</evidence>
<reference evidence="2" key="1">
    <citation type="submission" date="2021-08" db="EMBL/GenBank/DDBJ databases">
        <authorList>
            <person name="Misof B."/>
            <person name="Oliver O."/>
            <person name="Podsiadlowski L."/>
            <person name="Donath A."/>
            <person name="Peters R."/>
            <person name="Mayer C."/>
            <person name="Rust J."/>
            <person name="Gunkel S."/>
            <person name="Lesny P."/>
            <person name="Martin S."/>
            <person name="Oeyen J.P."/>
            <person name="Petersen M."/>
            <person name="Panagiotis P."/>
            <person name="Wilbrandt J."/>
            <person name="Tanja T."/>
        </authorList>
    </citation>
    <scope>NUCLEOTIDE SEQUENCE</scope>
    <source>
        <strain evidence="2">GBR_01_08_01A</strain>
        <tissue evidence="2">Thorax + abdomen</tissue>
    </source>
</reference>
<dbReference type="InterPro" id="IPR007999">
    <property type="entry name" value="DUF745"/>
</dbReference>
<name>A0AAD9RDA7_9HYME</name>
<sequence length="63" mass="6566">MGLEQQSRDAHAAVDGEKLQLQQAQRSAAAAQNTAQQAMHEVQVITAALNAAQATSDHANQAA</sequence>
<comment type="caution">
    <text evidence="2">The sequence shown here is derived from an EMBL/GenBank/DDBJ whole genome shotgun (WGS) entry which is preliminary data.</text>
</comment>
<evidence type="ECO:0000313" key="3">
    <source>
        <dbReference type="Proteomes" id="UP001258017"/>
    </source>
</evidence>
<gene>
    <name evidence="2" type="ORF">KPH14_012028</name>
</gene>
<feature type="non-terminal residue" evidence="2">
    <location>
        <position position="63"/>
    </location>
</feature>
<feature type="coiled-coil region" evidence="1">
    <location>
        <begin position="14"/>
        <end position="41"/>
    </location>
</feature>
<dbReference type="EMBL" id="JAIFRP010003828">
    <property type="protein sequence ID" value="KAK2577634.1"/>
    <property type="molecule type" value="Genomic_DNA"/>
</dbReference>
<dbReference type="Pfam" id="PF05335">
    <property type="entry name" value="DUF745"/>
    <property type="match status" value="1"/>
</dbReference>
<reference evidence="2" key="2">
    <citation type="journal article" date="2023" name="Commun. Biol.">
        <title>Intrasexual cuticular hydrocarbon dimorphism in a wasp sheds light on hydrocarbon biosynthesis genes in Hymenoptera.</title>
        <authorList>
            <person name="Moris V.C."/>
            <person name="Podsiadlowski L."/>
            <person name="Martin S."/>
            <person name="Oeyen J.P."/>
            <person name="Donath A."/>
            <person name="Petersen M."/>
            <person name="Wilbrandt J."/>
            <person name="Misof B."/>
            <person name="Liedtke D."/>
            <person name="Thamm M."/>
            <person name="Scheiner R."/>
            <person name="Schmitt T."/>
            <person name="Niehuis O."/>
        </authorList>
    </citation>
    <scope>NUCLEOTIDE SEQUENCE</scope>
    <source>
        <strain evidence="2">GBR_01_08_01A</strain>
    </source>
</reference>
<evidence type="ECO:0000313" key="2">
    <source>
        <dbReference type="EMBL" id="KAK2577634.1"/>
    </source>
</evidence>
<accession>A0AAD9RDA7</accession>
<protein>
    <submittedName>
        <fullName evidence="2">Uncharacterized protein</fullName>
    </submittedName>
</protein>